<keyword evidence="9 10" id="KW-0961">Cell wall biogenesis/degradation</keyword>
<keyword evidence="8 10" id="KW-0131">Cell cycle</keyword>
<dbReference type="PANTHER" id="PTHR43024">
    <property type="entry name" value="UDP-N-ACETYLMURAMOYL-TRIPEPTIDE--D-ALANYL-D-ALANINE LIGASE"/>
    <property type="match status" value="1"/>
</dbReference>
<keyword evidence="7 10" id="KW-0573">Peptidoglycan synthesis</keyword>
<dbReference type="InterPro" id="IPR036615">
    <property type="entry name" value="Mur_ligase_C_dom_sf"/>
</dbReference>
<dbReference type="SUPFAM" id="SSF53244">
    <property type="entry name" value="MurD-like peptide ligases, peptide-binding domain"/>
    <property type="match status" value="1"/>
</dbReference>
<evidence type="ECO:0000256" key="6">
    <source>
        <dbReference type="ARBA" id="ARBA00022960"/>
    </source>
</evidence>
<dbReference type="Gene3D" id="3.90.190.20">
    <property type="entry name" value="Mur ligase, C-terminal domain"/>
    <property type="match status" value="1"/>
</dbReference>
<accession>A0A0D6DVY9</accession>
<evidence type="ECO:0000256" key="10">
    <source>
        <dbReference type="HAMAP-Rule" id="MF_02019"/>
    </source>
</evidence>
<dbReference type="GO" id="GO:0005524">
    <property type="term" value="F:ATP binding"/>
    <property type="evidence" value="ECO:0007669"/>
    <property type="project" value="UniProtKB-UniRule"/>
</dbReference>
<dbReference type="GO" id="GO:0005737">
    <property type="term" value="C:cytoplasm"/>
    <property type="evidence" value="ECO:0007669"/>
    <property type="project" value="UniProtKB-SubCell"/>
</dbReference>
<feature type="domain" description="Mur ligase central" evidence="13">
    <location>
        <begin position="104"/>
        <end position="283"/>
    </location>
</feature>
<keyword evidence="5 10" id="KW-0067">ATP-binding</keyword>
<dbReference type="HAMAP" id="MF_02019">
    <property type="entry name" value="MurF"/>
    <property type="match status" value="1"/>
</dbReference>
<keyword evidence="2 10" id="KW-0436">Ligase</keyword>
<dbReference type="InterPro" id="IPR051046">
    <property type="entry name" value="MurCDEF_CellWall_CoF430Synth"/>
</dbReference>
<dbReference type="InterPro" id="IPR004101">
    <property type="entry name" value="Mur_ligase_C"/>
</dbReference>
<dbReference type="SUPFAM" id="SSF63418">
    <property type="entry name" value="MurE/MurF N-terminal domain"/>
    <property type="match status" value="1"/>
</dbReference>
<evidence type="ECO:0000259" key="13">
    <source>
        <dbReference type="Pfam" id="PF08245"/>
    </source>
</evidence>
<evidence type="ECO:0000256" key="7">
    <source>
        <dbReference type="ARBA" id="ARBA00022984"/>
    </source>
</evidence>
<feature type="domain" description="Mur ligase C-terminal" evidence="12">
    <location>
        <begin position="307"/>
        <end position="439"/>
    </location>
</feature>
<proteinExistence type="inferred from homology"/>
<name>A0A0D6DVY9_9LACT</name>
<evidence type="ECO:0000256" key="8">
    <source>
        <dbReference type="ARBA" id="ARBA00023306"/>
    </source>
</evidence>
<dbReference type="Pfam" id="PF08245">
    <property type="entry name" value="Mur_ligase_M"/>
    <property type="match status" value="1"/>
</dbReference>
<dbReference type="HOGENOM" id="CLU_031507_1_0_9"/>
<evidence type="ECO:0000313" key="14">
    <source>
        <dbReference type="EMBL" id="CEN27635.1"/>
    </source>
</evidence>
<dbReference type="GO" id="GO:0008766">
    <property type="term" value="F:UDP-N-acetylmuramoylalanyl-D-glutamyl-2,6-diaminopimelate-D-alanyl-D-alanine ligase activity"/>
    <property type="evidence" value="ECO:0007669"/>
    <property type="project" value="RHEA"/>
</dbReference>
<evidence type="ECO:0000256" key="2">
    <source>
        <dbReference type="ARBA" id="ARBA00022598"/>
    </source>
</evidence>
<gene>
    <name evidence="10" type="primary">murF</name>
    <name evidence="14" type="ORF">LACPI_0435</name>
</gene>
<dbReference type="Proteomes" id="UP000033166">
    <property type="component" value="Chromosome I"/>
</dbReference>
<dbReference type="AlphaFoldDB" id="A0A0D6DVY9"/>
<comment type="catalytic activity">
    <reaction evidence="11">
        <text>D-alanyl-D-alanine + UDP-N-acetyl-alpha-D-muramoyl-L-alanyl-gamma-D-glutamyl-meso-2,6-diaminopimelate + ATP = UDP-N-acetyl-alpha-D-muramoyl-L-alanyl-gamma-D-glutamyl-meso-2,6-diaminopimeloyl-D-alanyl-D-alanine + ADP + phosphate + H(+)</text>
        <dbReference type="Rhea" id="RHEA:28374"/>
        <dbReference type="ChEBI" id="CHEBI:15378"/>
        <dbReference type="ChEBI" id="CHEBI:30616"/>
        <dbReference type="ChEBI" id="CHEBI:43474"/>
        <dbReference type="ChEBI" id="CHEBI:57822"/>
        <dbReference type="ChEBI" id="CHEBI:61386"/>
        <dbReference type="ChEBI" id="CHEBI:83905"/>
        <dbReference type="ChEBI" id="CHEBI:456216"/>
        <dbReference type="EC" id="6.3.2.10"/>
    </reaction>
</comment>
<dbReference type="UniPathway" id="UPA00219"/>
<dbReference type="Gene3D" id="3.40.1390.10">
    <property type="entry name" value="MurE/MurF, N-terminal domain"/>
    <property type="match status" value="1"/>
</dbReference>
<dbReference type="SUPFAM" id="SSF53623">
    <property type="entry name" value="MurD-like peptide ligases, catalytic domain"/>
    <property type="match status" value="1"/>
</dbReference>
<sequence length="452" mass="50010">MNLTLHELARVVSAKNDVSAYPNLVLKNIEFDSRLIQDGDIFLPLKGTRDGHEFIPTAFDKGAVVTLSEKKVAFPHILVTNTEQAFQVLAAYYLEKTKVDVLAITGSNGKTTTKDMAAQILETTYKTYKTQGNYNNQIGLPYTVLHMPEGTQKLVLEMGQDHMGDIHLLSTLAKPKLAVITLIGESHLEFFGTRDKIAEGKLQIVDGLVPGGELIAPADKIINAYLPENQKITRFGADSDIHIVDLDEYKDALRFTVNFLDEQLMIPIPGKFNATNAMVAAYIGMLEGVSSENIKRALADLVLTKNRVEWLKASNGADILSDVYNANPTAMRLILETFQTIDRNPDGKKIAVLADMKELGEQSPQLHRQMITALDPQKLDLLYLYGEEIEPLAAAAMTVFEPDAVKYFRKDNEKDALDALLKDLLNTLSSQDQLLLKGSNSMKLSTLIDGLC</sequence>
<dbReference type="GO" id="GO:0051301">
    <property type="term" value="P:cell division"/>
    <property type="evidence" value="ECO:0007669"/>
    <property type="project" value="UniProtKB-KW"/>
</dbReference>
<dbReference type="STRING" id="1364.LP2241_20079"/>
<dbReference type="NCBIfam" id="TIGR01143">
    <property type="entry name" value="murF"/>
    <property type="match status" value="1"/>
</dbReference>
<keyword evidence="6 10" id="KW-0133">Cell shape</keyword>
<dbReference type="GO" id="GO:0047480">
    <property type="term" value="F:UDP-N-acetylmuramoyl-tripeptide-D-alanyl-D-alanine ligase activity"/>
    <property type="evidence" value="ECO:0007669"/>
    <property type="project" value="UniProtKB-UniRule"/>
</dbReference>
<comment type="subcellular location">
    <subcellularLocation>
        <location evidence="10 11">Cytoplasm</location>
    </subcellularLocation>
</comment>
<dbReference type="InterPro" id="IPR035911">
    <property type="entry name" value="MurE/MurF_N"/>
</dbReference>
<dbReference type="Gene3D" id="3.40.1190.10">
    <property type="entry name" value="Mur-like, catalytic domain"/>
    <property type="match status" value="1"/>
</dbReference>
<comment type="catalytic activity">
    <reaction evidence="10">
        <text>UDP-N-acetyl-alpha-D-muramoyl-L-alanyl-gamma-D-glutamyl-L-lysine + D-alanyl-D-alanine + ATP = UDP-N-acetyl-alpha-D-muramoyl-L-alanyl-gamma-D-glutamyl-L-lysyl-D-alanyl-D-alanine + ADP + phosphate + H(+)</text>
        <dbReference type="Rhea" id="RHEA:16085"/>
        <dbReference type="ChEBI" id="CHEBI:15378"/>
        <dbReference type="ChEBI" id="CHEBI:30616"/>
        <dbReference type="ChEBI" id="CHEBI:43474"/>
        <dbReference type="ChEBI" id="CHEBI:57822"/>
        <dbReference type="ChEBI" id="CHEBI:70758"/>
        <dbReference type="ChEBI" id="CHEBI:83903"/>
        <dbReference type="ChEBI" id="CHEBI:456216"/>
        <dbReference type="EC" id="6.3.2.10"/>
    </reaction>
</comment>
<organism evidence="14 15">
    <name type="scientific">Pseudolactococcus piscium MKFS47</name>
    <dbReference type="NCBI Taxonomy" id="297352"/>
    <lineage>
        <taxon>Bacteria</taxon>
        <taxon>Bacillati</taxon>
        <taxon>Bacillota</taxon>
        <taxon>Bacilli</taxon>
        <taxon>Lactobacillales</taxon>
        <taxon>Streptococcaceae</taxon>
        <taxon>Pseudolactococcus</taxon>
    </lineage>
</organism>
<dbReference type="EC" id="6.3.2.10" evidence="10 11"/>
<dbReference type="GO" id="GO:0071555">
    <property type="term" value="P:cell wall organization"/>
    <property type="evidence" value="ECO:0007669"/>
    <property type="project" value="UniProtKB-KW"/>
</dbReference>
<keyword evidence="3 10" id="KW-0132">Cell division</keyword>
<dbReference type="PANTHER" id="PTHR43024:SF1">
    <property type="entry name" value="UDP-N-ACETYLMURAMOYL-TRIPEPTIDE--D-ALANYL-D-ALANINE LIGASE"/>
    <property type="match status" value="1"/>
</dbReference>
<evidence type="ECO:0000256" key="9">
    <source>
        <dbReference type="ARBA" id="ARBA00023316"/>
    </source>
</evidence>
<comment type="similarity">
    <text evidence="10">Belongs to the MurCDEF family. MurF subfamily.</text>
</comment>
<reference evidence="15" key="1">
    <citation type="submission" date="2015-01" db="EMBL/GenBank/DDBJ databases">
        <authorList>
            <person name="Andreevskaya M."/>
        </authorList>
    </citation>
    <scope>NUCLEOTIDE SEQUENCE [LARGE SCALE GENOMIC DNA]</scope>
    <source>
        <strain evidence="15">MKFS47</strain>
    </source>
</reference>
<dbReference type="Pfam" id="PF02875">
    <property type="entry name" value="Mur_ligase_C"/>
    <property type="match status" value="1"/>
</dbReference>
<dbReference type="InterPro" id="IPR013221">
    <property type="entry name" value="Mur_ligase_cen"/>
</dbReference>
<feature type="binding site" evidence="10">
    <location>
        <begin position="106"/>
        <end position="112"/>
    </location>
    <ligand>
        <name>ATP</name>
        <dbReference type="ChEBI" id="CHEBI:30616"/>
    </ligand>
</feature>
<evidence type="ECO:0000259" key="12">
    <source>
        <dbReference type="Pfam" id="PF02875"/>
    </source>
</evidence>
<dbReference type="EMBL" id="LN774769">
    <property type="protein sequence ID" value="CEN27635.1"/>
    <property type="molecule type" value="Genomic_DNA"/>
</dbReference>
<keyword evidence="4 10" id="KW-0547">Nucleotide-binding</keyword>
<evidence type="ECO:0000256" key="4">
    <source>
        <dbReference type="ARBA" id="ARBA00022741"/>
    </source>
</evidence>
<comment type="function">
    <text evidence="10 11">Involved in cell wall formation. Catalyzes the final step in the synthesis of UDP-N-acetylmuramoyl-pentapeptide, the precursor of murein.</text>
</comment>
<dbReference type="InterPro" id="IPR005863">
    <property type="entry name" value="UDP-N-AcMur_synth"/>
</dbReference>
<dbReference type="GO" id="GO:0008360">
    <property type="term" value="P:regulation of cell shape"/>
    <property type="evidence" value="ECO:0007669"/>
    <property type="project" value="UniProtKB-KW"/>
</dbReference>
<evidence type="ECO:0000256" key="3">
    <source>
        <dbReference type="ARBA" id="ARBA00022618"/>
    </source>
</evidence>
<evidence type="ECO:0000256" key="1">
    <source>
        <dbReference type="ARBA" id="ARBA00022490"/>
    </source>
</evidence>
<evidence type="ECO:0000256" key="5">
    <source>
        <dbReference type="ARBA" id="ARBA00022840"/>
    </source>
</evidence>
<dbReference type="InterPro" id="IPR036565">
    <property type="entry name" value="Mur-like_cat_sf"/>
</dbReference>
<dbReference type="KEGG" id="lpk:LACPI_0435"/>
<dbReference type="GO" id="GO:0009252">
    <property type="term" value="P:peptidoglycan biosynthetic process"/>
    <property type="evidence" value="ECO:0007669"/>
    <property type="project" value="UniProtKB-UniRule"/>
</dbReference>
<comment type="pathway">
    <text evidence="10 11">Cell wall biogenesis; peptidoglycan biosynthesis.</text>
</comment>
<keyword evidence="1 10" id="KW-0963">Cytoplasm</keyword>
<evidence type="ECO:0000313" key="15">
    <source>
        <dbReference type="Proteomes" id="UP000033166"/>
    </source>
</evidence>
<protein>
    <recommendedName>
        <fullName evidence="10 11">UDP-N-acetylmuramoyl-tripeptide--D-alanyl-D-alanine ligase</fullName>
        <ecNumber evidence="10 11">6.3.2.10</ecNumber>
    </recommendedName>
    <alternativeName>
        <fullName evidence="10">D-alanyl-D-alanine-adding enzyme</fullName>
    </alternativeName>
</protein>
<evidence type="ECO:0000256" key="11">
    <source>
        <dbReference type="RuleBase" id="RU004136"/>
    </source>
</evidence>
<dbReference type="RefSeq" id="WP_047914893.1">
    <property type="nucleotide sequence ID" value="NZ_LN774769.1"/>
</dbReference>